<evidence type="ECO:0000256" key="1">
    <source>
        <dbReference type="SAM" id="Coils"/>
    </source>
</evidence>
<dbReference type="AlphaFoldDB" id="A0A8W8NN18"/>
<feature type="compositionally biased region" description="Polar residues" evidence="2">
    <location>
        <begin position="1"/>
        <end position="11"/>
    </location>
</feature>
<accession>A0A8W8NN18</accession>
<evidence type="ECO:0000256" key="2">
    <source>
        <dbReference type="SAM" id="MobiDB-lite"/>
    </source>
</evidence>
<feature type="region of interest" description="Disordered" evidence="2">
    <location>
        <begin position="1"/>
        <end position="51"/>
    </location>
</feature>
<organism evidence="3 4">
    <name type="scientific">Magallana gigas</name>
    <name type="common">Pacific oyster</name>
    <name type="synonym">Crassostrea gigas</name>
    <dbReference type="NCBI Taxonomy" id="29159"/>
    <lineage>
        <taxon>Eukaryota</taxon>
        <taxon>Metazoa</taxon>
        <taxon>Spiralia</taxon>
        <taxon>Lophotrochozoa</taxon>
        <taxon>Mollusca</taxon>
        <taxon>Bivalvia</taxon>
        <taxon>Autobranchia</taxon>
        <taxon>Pteriomorphia</taxon>
        <taxon>Ostreida</taxon>
        <taxon>Ostreoidea</taxon>
        <taxon>Ostreidae</taxon>
        <taxon>Magallana</taxon>
    </lineage>
</organism>
<protein>
    <submittedName>
        <fullName evidence="3">Uncharacterized protein</fullName>
    </submittedName>
</protein>
<feature type="compositionally biased region" description="Basic and acidic residues" evidence="2">
    <location>
        <begin position="33"/>
        <end position="51"/>
    </location>
</feature>
<evidence type="ECO:0000313" key="4">
    <source>
        <dbReference type="Proteomes" id="UP000005408"/>
    </source>
</evidence>
<keyword evidence="1" id="KW-0175">Coiled coil</keyword>
<feature type="coiled-coil region" evidence="1">
    <location>
        <begin position="197"/>
        <end position="239"/>
    </location>
</feature>
<reference evidence="3" key="1">
    <citation type="submission" date="2022-08" db="UniProtKB">
        <authorList>
            <consortium name="EnsemblMetazoa"/>
        </authorList>
    </citation>
    <scope>IDENTIFICATION</scope>
    <source>
        <strain evidence="3">05x7-T-G4-1.051#20</strain>
    </source>
</reference>
<evidence type="ECO:0000313" key="3">
    <source>
        <dbReference type="EnsemblMetazoa" id="G8157.1:cds"/>
    </source>
</evidence>
<sequence>MASADKSNPQETVVDGDHEEKDQNQTAEQTEPEPERTEDEKRVRTLTNKGKELYENEVQKYSAKIDKIWNDIENIPSEIENIGNDIKALRALASNLDDMGKRYEKENKMFFEYLTRTNTSESQKELDSQKVTFDKGKDIIQNLRKRIRDSRMEITESVSKSLQGTMSSSVSSMLFKKRMEAESQRANVQFREKELSLLKQKASLREMEAKRQAENERKKAELEATHQFLEEERKAAVAEAEVRALQNFDTDSKQRSIIPKHIDTLVNRNQYTARYINDHSDDKFDIDPFSTCDSESVFSQTNHEKSNNKETPTIQKSILRELSSQNVKSRESPTVNFRLQRAKGVSYS</sequence>
<dbReference type="EnsemblMetazoa" id="G8157.1">
    <property type="protein sequence ID" value="G8157.1:cds"/>
    <property type="gene ID" value="G8157"/>
</dbReference>
<keyword evidence="4" id="KW-1185">Reference proteome</keyword>
<proteinExistence type="predicted"/>
<name>A0A8W8NN18_MAGGI</name>
<dbReference type="Proteomes" id="UP000005408">
    <property type="component" value="Unassembled WGS sequence"/>
</dbReference>